<dbReference type="InterPro" id="IPR016164">
    <property type="entry name" value="FAD-linked_Oxase-like_C"/>
</dbReference>
<sequence length="460" mass="49293">MTSSTRPSLKRDLSSIVGGDHTLVGTIPEAYTHDEALELDPVEPMAVVFPTSRDHVGELIKYANANLLPLVPRGSGTGLSGGARPVDNGVVCSFEKMNRILAIDTIDQTAMVEPGVTLDQLEQALTDTPYFYPVYPGEMSASLGGNVATNAGGMRAMKYGVTRHNVLGLEFITGSGVRSRSGGAYVKTSSGYDLTQLIVGSEGTLALVTRVLLRLSPRAHYRTLVLASFGKFEDIAVAVDSISRRGLLPSILEYMEASGLRAMAEHAGINLGVTAEVSSSTAAYLMVELEAMNYDDLEWQTNLLVEVLTGHNSTEQYVLDETQRRGLISARESAFWTVKKLGANVILDTVVPRSKLTELFKGAAACARERNAVLVGTGHVGDGNVHLSLFQSDPIECHATANAIIELAQELGGTISGEHGIGLAKRSYLLEHEDPARLSLMNSIKSIFDPLNVLNPGKLL</sequence>
<name>A0A0D8FV77_9ACTN</name>
<dbReference type="InterPro" id="IPR004113">
    <property type="entry name" value="FAD-bd_oxidored_4_C"/>
</dbReference>
<feature type="domain" description="FAD-binding PCMH-type" evidence="5">
    <location>
        <begin position="40"/>
        <end position="218"/>
    </location>
</feature>
<evidence type="ECO:0000256" key="1">
    <source>
        <dbReference type="ARBA" id="ARBA00001974"/>
    </source>
</evidence>
<dbReference type="eggNOG" id="COG0277">
    <property type="taxonomic scope" value="Bacteria"/>
</dbReference>
<dbReference type="InterPro" id="IPR006094">
    <property type="entry name" value="Oxid_FAD_bind_N"/>
</dbReference>
<dbReference type="GO" id="GO:0016491">
    <property type="term" value="F:oxidoreductase activity"/>
    <property type="evidence" value="ECO:0007669"/>
    <property type="project" value="UniProtKB-KW"/>
</dbReference>
<dbReference type="Pfam" id="PF02913">
    <property type="entry name" value="FAD-oxidase_C"/>
    <property type="match status" value="1"/>
</dbReference>
<dbReference type="Gene3D" id="1.10.45.10">
    <property type="entry name" value="Vanillyl-alcohol Oxidase, Chain A, domain 4"/>
    <property type="match status" value="1"/>
</dbReference>
<dbReference type="PANTHER" id="PTHR42934:SF2">
    <property type="entry name" value="GLYCOLATE OXIDASE SUBUNIT GLCD"/>
    <property type="match status" value="1"/>
</dbReference>
<gene>
    <name evidence="6" type="ORF">FEAC_13410</name>
</gene>
<dbReference type="PROSITE" id="PS51387">
    <property type="entry name" value="FAD_PCMH"/>
    <property type="match status" value="1"/>
</dbReference>
<evidence type="ECO:0000259" key="5">
    <source>
        <dbReference type="PROSITE" id="PS51387"/>
    </source>
</evidence>
<organism evidence="6 7">
    <name type="scientific">Ferrimicrobium acidiphilum DSM 19497</name>
    <dbReference type="NCBI Taxonomy" id="1121877"/>
    <lineage>
        <taxon>Bacteria</taxon>
        <taxon>Bacillati</taxon>
        <taxon>Actinomycetota</taxon>
        <taxon>Acidimicrobiia</taxon>
        <taxon>Acidimicrobiales</taxon>
        <taxon>Acidimicrobiaceae</taxon>
        <taxon>Ferrimicrobium</taxon>
    </lineage>
</organism>
<dbReference type="RefSeq" id="WP_035390663.1">
    <property type="nucleotide sequence ID" value="NZ_JQKF01000028.1"/>
</dbReference>
<keyword evidence="3" id="KW-0274">FAD</keyword>
<dbReference type="Gene3D" id="3.30.465.10">
    <property type="match status" value="1"/>
</dbReference>
<dbReference type="SUPFAM" id="SSF55103">
    <property type="entry name" value="FAD-linked oxidases, C-terminal domain"/>
    <property type="match status" value="1"/>
</dbReference>
<comment type="cofactor">
    <cofactor evidence="1">
        <name>FAD</name>
        <dbReference type="ChEBI" id="CHEBI:57692"/>
    </cofactor>
</comment>
<dbReference type="GO" id="GO:0071949">
    <property type="term" value="F:FAD binding"/>
    <property type="evidence" value="ECO:0007669"/>
    <property type="project" value="InterPro"/>
</dbReference>
<dbReference type="InterPro" id="IPR016171">
    <property type="entry name" value="Vanillyl_alc_oxidase_C-sub2"/>
</dbReference>
<dbReference type="OrthoDB" id="9811557at2"/>
<dbReference type="GeneID" id="78372555"/>
<comment type="caution">
    <text evidence="6">The sequence shown here is derived from an EMBL/GenBank/DDBJ whole genome shotgun (WGS) entry which is preliminary data.</text>
</comment>
<evidence type="ECO:0000256" key="3">
    <source>
        <dbReference type="ARBA" id="ARBA00022827"/>
    </source>
</evidence>
<dbReference type="Gene3D" id="3.30.70.2740">
    <property type="match status" value="1"/>
</dbReference>
<dbReference type="InterPro" id="IPR036318">
    <property type="entry name" value="FAD-bd_PCMH-like_sf"/>
</dbReference>
<dbReference type="PANTHER" id="PTHR42934">
    <property type="entry name" value="GLYCOLATE OXIDASE SUBUNIT GLCD"/>
    <property type="match status" value="1"/>
</dbReference>
<accession>A0A0D8FV77</accession>
<evidence type="ECO:0000313" key="6">
    <source>
        <dbReference type="EMBL" id="KJE76839.1"/>
    </source>
</evidence>
<proteinExistence type="predicted"/>
<dbReference type="Proteomes" id="UP000032336">
    <property type="component" value="Unassembled WGS sequence"/>
</dbReference>
<evidence type="ECO:0000256" key="4">
    <source>
        <dbReference type="ARBA" id="ARBA00023002"/>
    </source>
</evidence>
<dbReference type="Pfam" id="PF01565">
    <property type="entry name" value="FAD_binding_4"/>
    <property type="match status" value="1"/>
</dbReference>
<evidence type="ECO:0000313" key="7">
    <source>
        <dbReference type="Proteomes" id="UP000032336"/>
    </source>
</evidence>
<dbReference type="STRING" id="1121877.FEAC_13410"/>
<keyword evidence="2" id="KW-0285">Flavoprotein</keyword>
<dbReference type="SUPFAM" id="SSF56176">
    <property type="entry name" value="FAD-binding/transporter-associated domain-like"/>
    <property type="match status" value="1"/>
</dbReference>
<dbReference type="EC" id="1.-.-.-" evidence="6"/>
<dbReference type="EMBL" id="JXUW01000010">
    <property type="protein sequence ID" value="KJE76839.1"/>
    <property type="molecule type" value="Genomic_DNA"/>
</dbReference>
<dbReference type="InterPro" id="IPR016166">
    <property type="entry name" value="FAD-bd_PCMH"/>
</dbReference>
<dbReference type="FunFam" id="1.10.45.10:FF:000001">
    <property type="entry name" value="D-lactate dehydrogenase mitochondrial"/>
    <property type="match status" value="1"/>
</dbReference>
<dbReference type="PATRIC" id="fig|1121877.4.peg.1468"/>
<keyword evidence="4 6" id="KW-0560">Oxidoreductase</keyword>
<dbReference type="InterPro" id="IPR051914">
    <property type="entry name" value="FAD-linked_OxidoTrans_Type4"/>
</dbReference>
<reference evidence="6 7" key="1">
    <citation type="submission" date="2015-01" db="EMBL/GenBank/DDBJ databases">
        <title>Draft genome of the acidophilic iron oxidizer Ferrimicrobium acidiphilum strain T23.</title>
        <authorList>
            <person name="Poehlein A."/>
            <person name="Eisen S."/>
            <person name="Schloemann M."/>
            <person name="Johnson B.D."/>
            <person name="Daniel R."/>
            <person name="Muehling M."/>
        </authorList>
    </citation>
    <scope>NUCLEOTIDE SEQUENCE [LARGE SCALE GENOMIC DNA]</scope>
    <source>
        <strain evidence="6 7">T23</strain>
    </source>
</reference>
<dbReference type="InterPro" id="IPR016169">
    <property type="entry name" value="FAD-bd_PCMH_sub2"/>
</dbReference>
<evidence type="ECO:0000256" key="2">
    <source>
        <dbReference type="ARBA" id="ARBA00022630"/>
    </source>
</evidence>
<protein>
    <submittedName>
        <fullName evidence="6">Putative FAD-linked oxidoreductase</fullName>
        <ecNumber evidence="6">1.-.-.-</ecNumber>
    </submittedName>
</protein>
<keyword evidence="7" id="KW-1185">Reference proteome</keyword>
<dbReference type="AlphaFoldDB" id="A0A0D8FV77"/>